<evidence type="ECO:0000259" key="3">
    <source>
        <dbReference type="PROSITE" id="PS50930"/>
    </source>
</evidence>
<dbReference type="Gene3D" id="3.40.50.2300">
    <property type="match status" value="1"/>
</dbReference>
<dbReference type="InterPro" id="IPR051271">
    <property type="entry name" value="2C-system_Tx_regulators"/>
</dbReference>
<reference evidence="4" key="1">
    <citation type="submission" date="2020-09" db="EMBL/GenBank/DDBJ databases">
        <authorList>
            <person name="Kim M.K."/>
        </authorList>
    </citation>
    <scope>NUCLEOTIDE SEQUENCE</scope>
    <source>
        <strain evidence="4">BT702</strain>
    </source>
</reference>
<dbReference type="PANTHER" id="PTHR45526">
    <property type="entry name" value="TRANSCRIPTIONAL REGULATORY PROTEIN DPIA"/>
    <property type="match status" value="1"/>
</dbReference>
<dbReference type="Gene3D" id="2.40.50.1020">
    <property type="entry name" value="LytTr DNA-binding domain"/>
    <property type="match status" value="1"/>
</dbReference>
<dbReference type="AlphaFoldDB" id="A0A926XYU6"/>
<comment type="caution">
    <text evidence="4">The sequence shown here is derived from an EMBL/GenBank/DDBJ whole genome shotgun (WGS) entry which is preliminary data.</text>
</comment>
<dbReference type="Pfam" id="PF04397">
    <property type="entry name" value="LytTR"/>
    <property type="match status" value="1"/>
</dbReference>
<organism evidence="4 5">
    <name type="scientific">Spirosoma profusum</name>
    <dbReference type="NCBI Taxonomy" id="2771354"/>
    <lineage>
        <taxon>Bacteria</taxon>
        <taxon>Pseudomonadati</taxon>
        <taxon>Bacteroidota</taxon>
        <taxon>Cytophagia</taxon>
        <taxon>Cytophagales</taxon>
        <taxon>Cytophagaceae</taxon>
        <taxon>Spirosoma</taxon>
    </lineage>
</organism>
<dbReference type="PROSITE" id="PS50110">
    <property type="entry name" value="RESPONSE_REGULATORY"/>
    <property type="match status" value="1"/>
</dbReference>
<dbReference type="PROSITE" id="PS50930">
    <property type="entry name" value="HTH_LYTTR"/>
    <property type="match status" value="1"/>
</dbReference>
<dbReference type="Pfam" id="PF00072">
    <property type="entry name" value="Response_reg"/>
    <property type="match status" value="1"/>
</dbReference>
<dbReference type="Proteomes" id="UP000598820">
    <property type="component" value="Unassembled WGS sequence"/>
</dbReference>
<gene>
    <name evidence="4" type="ORF">IC229_18815</name>
</gene>
<dbReference type="SUPFAM" id="SSF52172">
    <property type="entry name" value="CheY-like"/>
    <property type="match status" value="1"/>
</dbReference>
<dbReference type="InterPro" id="IPR007492">
    <property type="entry name" value="LytTR_DNA-bd_dom"/>
</dbReference>
<dbReference type="RefSeq" id="WP_190888554.1">
    <property type="nucleotide sequence ID" value="NZ_JACWZY010000016.1"/>
</dbReference>
<dbReference type="EMBL" id="JACWZY010000016">
    <property type="protein sequence ID" value="MBD2702706.1"/>
    <property type="molecule type" value="Genomic_DNA"/>
</dbReference>
<accession>A0A926XYU6</accession>
<keyword evidence="1" id="KW-0597">Phosphoprotein</keyword>
<feature type="domain" description="Response regulatory" evidence="2">
    <location>
        <begin position="4"/>
        <end position="120"/>
    </location>
</feature>
<feature type="domain" description="HTH LytTR-type" evidence="3">
    <location>
        <begin position="139"/>
        <end position="237"/>
    </location>
</feature>
<evidence type="ECO:0000313" key="5">
    <source>
        <dbReference type="Proteomes" id="UP000598820"/>
    </source>
</evidence>
<dbReference type="PANTHER" id="PTHR45526:SF1">
    <property type="entry name" value="TRANSCRIPTIONAL REGULATORY PROTEIN DCUR-RELATED"/>
    <property type="match status" value="1"/>
</dbReference>
<dbReference type="InterPro" id="IPR011006">
    <property type="entry name" value="CheY-like_superfamily"/>
</dbReference>
<dbReference type="GO" id="GO:0000156">
    <property type="term" value="F:phosphorelay response regulator activity"/>
    <property type="evidence" value="ECO:0007669"/>
    <property type="project" value="TreeGrafter"/>
</dbReference>
<protein>
    <submittedName>
        <fullName evidence="4">Response regulator transcription factor</fullName>
    </submittedName>
</protein>
<sequence>MKIKCLLVDDEPIALDVLAAYVNQVDGLELAGKCRSAVEAFTFLQSKSVDLLFLDIQMPQLSGLELLRTLPQWALQNPPKTIITSAYREYALDGYELDVLDYLIKPIPFERFIKAIGKAFTQKRLTPQTTAVATDEPFLFVKEERQLIRINLGEIISLESLRDYVKITTLNRQVTTRQTLGYYEELLPSEQFLRIHRSFIVAKSKILSMTETSINVAGQTLPIGRYYKAQVVDQLQVRNLFRASSE</sequence>
<dbReference type="GO" id="GO:0003677">
    <property type="term" value="F:DNA binding"/>
    <property type="evidence" value="ECO:0007669"/>
    <property type="project" value="InterPro"/>
</dbReference>
<name>A0A926XYU6_9BACT</name>
<proteinExistence type="predicted"/>
<evidence type="ECO:0000313" key="4">
    <source>
        <dbReference type="EMBL" id="MBD2702706.1"/>
    </source>
</evidence>
<evidence type="ECO:0000259" key="2">
    <source>
        <dbReference type="PROSITE" id="PS50110"/>
    </source>
</evidence>
<evidence type="ECO:0000256" key="1">
    <source>
        <dbReference type="PROSITE-ProRule" id="PRU00169"/>
    </source>
</evidence>
<keyword evidence="5" id="KW-1185">Reference proteome</keyword>
<dbReference type="SMART" id="SM00448">
    <property type="entry name" value="REC"/>
    <property type="match status" value="1"/>
</dbReference>
<dbReference type="InterPro" id="IPR001789">
    <property type="entry name" value="Sig_transdc_resp-reg_receiver"/>
</dbReference>
<dbReference type="SMART" id="SM00850">
    <property type="entry name" value="LytTR"/>
    <property type="match status" value="1"/>
</dbReference>
<feature type="modified residue" description="4-aspartylphosphate" evidence="1">
    <location>
        <position position="55"/>
    </location>
</feature>